<dbReference type="InterPro" id="IPR029063">
    <property type="entry name" value="SAM-dependent_MTases_sf"/>
</dbReference>
<dbReference type="EC" id="2.1.1.37" evidence="1"/>
<dbReference type="AlphaFoldDB" id="A0AA48IGR0"/>
<name>A0AA48IGR0_9FIRM</name>
<evidence type="ECO:0000256" key="1">
    <source>
        <dbReference type="ARBA" id="ARBA00011975"/>
    </source>
</evidence>
<keyword evidence="2 6" id="KW-0489">Methyltransferase</keyword>
<dbReference type="GO" id="GO:0032259">
    <property type="term" value="P:methylation"/>
    <property type="evidence" value="ECO:0007669"/>
    <property type="project" value="UniProtKB-KW"/>
</dbReference>
<protein>
    <recommendedName>
        <fullName evidence="1">DNA (cytosine-5-)-methyltransferase</fullName>
        <ecNumber evidence="1">2.1.1.37</ecNumber>
    </recommendedName>
</protein>
<dbReference type="PROSITE" id="PS51679">
    <property type="entry name" value="SAM_MT_C5"/>
    <property type="match status" value="1"/>
</dbReference>
<evidence type="ECO:0000256" key="2">
    <source>
        <dbReference type="ARBA" id="ARBA00022603"/>
    </source>
</evidence>
<comment type="similarity">
    <text evidence="6 7">Belongs to the class I-like SAM-binding methyltransferase superfamily. C5-methyltransferase family.</text>
</comment>
<evidence type="ECO:0000313" key="8">
    <source>
        <dbReference type="EMBL" id="BED91690.1"/>
    </source>
</evidence>
<evidence type="ECO:0000256" key="3">
    <source>
        <dbReference type="ARBA" id="ARBA00022679"/>
    </source>
</evidence>
<feature type="active site" evidence="6">
    <location>
        <position position="95"/>
    </location>
</feature>
<dbReference type="KEGG" id="ips:CfP315_0202"/>
<proteinExistence type="inferred from homology"/>
<keyword evidence="3 6" id="KW-0808">Transferase</keyword>
<reference evidence="8" key="1">
    <citation type="journal article" date="2023" name="ISME J.">
        <title>Emergence of putative energy parasites within Clostridia revealed by genome analysis of a novel endosymbiotic clade.</title>
        <authorList>
            <person name="Takahashi K."/>
            <person name="Kuwahara H."/>
            <person name="Horikawa Y."/>
            <person name="Izawa K."/>
            <person name="Kato D."/>
            <person name="Inagaki T."/>
            <person name="Yuki M."/>
            <person name="Ohkuma M."/>
            <person name="Hongoh Y."/>
        </authorList>
    </citation>
    <scope>NUCLEOTIDE SEQUENCE</scope>
    <source>
        <strain evidence="8">CfP3-15</strain>
    </source>
</reference>
<dbReference type="PANTHER" id="PTHR46098">
    <property type="entry name" value="TRNA (CYTOSINE(38)-C(5))-METHYLTRANSFERASE"/>
    <property type="match status" value="1"/>
</dbReference>
<sequence length="349" mass="40607">MSKEYIWNLSDLKDIKPNNLKVFSCFSCSGGSSMGYKLAGFEVIGNNEIDKKINSIYVKNHHPKHNFNCDIREMINMKLPDELYNLDILDGSPPCSVFSMSGKREECWNKKKRFKEGQKLQKLDDLFFYFINLAQKLKSKVVVAENVKGLILGKSKGYVNEIIKAFKKANYEPQIFLLNSKFMGVPQARERVFFIAKRKDLELSKLNLKFNEKPIVYDEFKDKNFKPVNKKTKIYELWLQRNPKDMGLDDINLRLNGKESLFNNRFIHNNKVCPTLISGNKILRFDVPGTLSERDIKIIQTFPQDFNFCEGNVNYICGMSVPPIMMKKIANQIYEQIFKKTKKTGEKIE</sequence>
<organism evidence="8">
    <name type="scientific">Candidatus Improbicoccus pseudotrichonymphae</name>
    <dbReference type="NCBI Taxonomy" id="3033792"/>
    <lineage>
        <taxon>Bacteria</taxon>
        <taxon>Bacillati</taxon>
        <taxon>Bacillota</taxon>
        <taxon>Clostridia</taxon>
        <taxon>Candidatus Improbicoccus</taxon>
    </lineage>
</organism>
<dbReference type="Proteomes" id="UP001337580">
    <property type="component" value="Chromosome"/>
</dbReference>
<evidence type="ECO:0000256" key="5">
    <source>
        <dbReference type="ARBA" id="ARBA00022747"/>
    </source>
</evidence>
<keyword evidence="5" id="KW-0680">Restriction system</keyword>
<evidence type="ECO:0000256" key="4">
    <source>
        <dbReference type="ARBA" id="ARBA00022691"/>
    </source>
</evidence>
<gene>
    <name evidence="8" type="ORF">CfP315_0202</name>
</gene>
<keyword evidence="4 6" id="KW-0949">S-adenosyl-L-methionine</keyword>
<dbReference type="InterPro" id="IPR001525">
    <property type="entry name" value="C5_MeTfrase"/>
</dbReference>
<dbReference type="Pfam" id="PF00145">
    <property type="entry name" value="DNA_methylase"/>
    <property type="match status" value="1"/>
</dbReference>
<dbReference type="InterPro" id="IPR050750">
    <property type="entry name" value="C5-MTase"/>
</dbReference>
<dbReference type="SUPFAM" id="SSF53335">
    <property type="entry name" value="S-adenosyl-L-methionine-dependent methyltransferases"/>
    <property type="match status" value="1"/>
</dbReference>
<dbReference type="Gene3D" id="3.90.120.10">
    <property type="entry name" value="DNA Methylase, subunit A, domain 2"/>
    <property type="match status" value="1"/>
</dbReference>
<accession>A0AA48IGR0</accession>
<dbReference type="PANTHER" id="PTHR46098:SF1">
    <property type="entry name" value="TRNA (CYTOSINE(38)-C(5))-METHYLTRANSFERASE"/>
    <property type="match status" value="1"/>
</dbReference>
<evidence type="ECO:0000256" key="7">
    <source>
        <dbReference type="RuleBase" id="RU000416"/>
    </source>
</evidence>
<dbReference type="PRINTS" id="PR00105">
    <property type="entry name" value="C5METTRFRASE"/>
</dbReference>
<dbReference type="GO" id="GO:0009307">
    <property type="term" value="P:DNA restriction-modification system"/>
    <property type="evidence" value="ECO:0007669"/>
    <property type="project" value="UniProtKB-KW"/>
</dbReference>
<dbReference type="EMBL" id="AP027924">
    <property type="protein sequence ID" value="BED91690.1"/>
    <property type="molecule type" value="Genomic_DNA"/>
</dbReference>
<dbReference type="Gene3D" id="3.40.50.150">
    <property type="entry name" value="Vaccinia Virus protein VP39"/>
    <property type="match status" value="1"/>
</dbReference>
<evidence type="ECO:0000256" key="6">
    <source>
        <dbReference type="PROSITE-ProRule" id="PRU01016"/>
    </source>
</evidence>
<dbReference type="GO" id="GO:0003886">
    <property type="term" value="F:DNA (cytosine-5-)-methyltransferase activity"/>
    <property type="evidence" value="ECO:0007669"/>
    <property type="project" value="UniProtKB-EC"/>
</dbReference>
<dbReference type="NCBIfam" id="TIGR00675">
    <property type="entry name" value="dcm"/>
    <property type="match status" value="1"/>
</dbReference>